<dbReference type="Proteomes" id="UP000503018">
    <property type="component" value="Chromosome"/>
</dbReference>
<evidence type="ECO:0000256" key="2">
    <source>
        <dbReference type="SAM" id="SignalP"/>
    </source>
</evidence>
<feature type="transmembrane region" description="Helical" evidence="1">
    <location>
        <begin position="185"/>
        <end position="204"/>
    </location>
</feature>
<feature type="signal peptide" evidence="2">
    <location>
        <begin position="1"/>
        <end position="26"/>
    </location>
</feature>
<protein>
    <submittedName>
        <fullName evidence="4">Methanol dehydrogenase</fullName>
    </submittedName>
</protein>
<dbReference type="RefSeq" id="WP_169946269.1">
    <property type="nucleotide sequence ID" value="NZ_CP053015.1"/>
</dbReference>
<dbReference type="Gene3D" id="3.10.310.50">
    <property type="match status" value="1"/>
</dbReference>
<dbReference type="KEGG" id="slan:GV829_09945"/>
<organism evidence="4 5">
    <name type="scientific">Sphingomonas lacunae</name>
    <dbReference type="NCBI Taxonomy" id="2698828"/>
    <lineage>
        <taxon>Bacteria</taxon>
        <taxon>Pseudomonadati</taxon>
        <taxon>Pseudomonadota</taxon>
        <taxon>Alphaproteobacteria</taxon>
        <taxon>Sphingomonadales</taxon>
        <taxon>Sphingomonadaceae</taxon>
        <taxon>Sphingomonas</taxon>
    </lineage>
</organism>
<dbReference type="InterPro" id="IPR007621">
    <property type="entry name" value="TPM_dom"/>
</dbReference>
<dbReference type="AlphaFoldDB" id="A0A6M4AUK9"/>
<dbReference type="Pfam" id="PF04536">
    <property type="entry name" value="TPM_phosphatase"/>
    <property type="match status" value="1"/>
</dbReference>
<reference evidence="4 5" key="1">
    <citation type="submission" date="2020-01" db="EMBL/GenBank/DDBJ databases">
        <title>Sphingomonas sp. strain CSW-10.</title>
        <authorList>
            <person name="Chen W.-M."/>
        </authorList>
    </citation>
    <scope>NUCLEOTIDE SEQUENCE [LARGE SCALE GENOMIC DNA]</scope>
    <source>
        <strain evidence="4 5">CSW-10</strain>
    </source>
</reference>
<feature type="domain" description="TPM" evidence="3">
    <location>
        <begin position="36"/>
        <end position="159"/>
    </location>
</feature>
<keyword evidence="5" id="KW-1185">Reference proteome</keyword>
<proteinExistence type="predicted"/>
<gene>
    <name evidence="4" type="ORF">GV829_09945</name>
</gene>
<keyword evidence="2" id="KW-0732">Signal</keyword>
<evidence type="ECO:0000256" key="1">
    <source>
        <dbReference type="SAM" id="Phobius"/>
    </source>
</evidence>
<dbReference type="PANTHER" id="PTHR30373:SF2">
    <property type="entry name" value="UPF0603 PROTEIN YGCG"/>
    <property type="match status" value="1"/>
</dbReference>
<keyword evidence="1" id="KW-0472">Membrane</keyword>
<accession>A0A6M4AUK9</accession>
<evidence type="ECO:0000313" key="5">
    <source>
        <dbReference type="Proteomes" id="UP000503018"/>
    </source>
</evidence>
<evidence type="ECO:0000259" key="3">
    <source>
        <dbReference type="Pfam" id="PF04536"/>
    </source>
</evidence>
<dbReference type="PANTHER" id="PTHR30373">
    <property type="entry name" value="UPF0603 PROTEIN YGCG"/>
    <property type="match status" value="1"/>
</dbReference>
<name>A0A6M4AUK9_9SPHN</name>
<sequence>MSHARQLASMLILLLSLLLAGAPAYAQQFPELTGRVVDAANILSPETEAALTTKLANLETQSQRQFVIATVPDLQGYEIADFGYQLGRHWGIGDKERNDGVVLLIAPNERKMNISVGYGVEPVLTDALSGTIIRNEITPRFKEGDFDGGVTAGADAVIRQLTLPPEEAQRVAAAAAESEEMGNTIGMVIFWTFVVLFILLLIIGRKQGRHYSSKGSGGPIIVWGSGGSDWGGGGSSWGGGSWGGGGFSGGGGSFGGGGASGGW</sequence>
<keyword evidence="1" id="KW-1133">Transmembrane helix</keyword>
<keyword evidence="1" id="KW-0812">Transmembrane</keyword>
<evidence type="ECO:0000313" key="4">
    <source>
        <dbReference type="EMBL" id="QJQ32724.1"/>
    </source>
</evidence>
<feature type="chain" id="PRO_5026856877" evidence="2">
    <location>
        <begin position="27"/>
        <end position="263"/>
    </location>
</feature>
<dbReference type="EMBL" id="CP053015">
    <property type="protein sequence ID" value="QJQ32724.1"/>
    <property type="molecule type" value="Genomic_DNA"/>
</dbReference>